<sequence length="350" mass="39892">MGREVDLERLHTQLQQDNLIAISAVEGMGGVGKTELAIQYTQQYKSDYEGGICWLFAREFNIGTQVVGFAQSQLNLKIPEGLELPDQVAFCWRNWREGNVLVVLDDVVNYSRDVESYLPPPASNRFKVLMTTRLKFGPPIQSISLDVLSEEQSLELLIVLIGEERVQQELDIAKTLCQWLEHLPLGIELVGRYLLKRTDLSLSTLLFRLEQKAQKRLAIKHDSLQLDEATRTSTAKRGVEAAFELSWDELSKTELGQYSQHLGKLLSLFAPAPIPWHLAESVEQKYCENSGDSKEFDVEEVEKARTKLLDFHLLQLSQQQEQIYRLHSLIREFFRSKLEGEPDVTTSGST</sequence>
<proteinExistence type="predicted"/>
<dbReference type="Gene3D" id="3.40.50.300">
    <property type="entry name" value="P-loop containing nucleotide triphosphate hydrolases"/>
    <property type="match status" value="1"/>
</dbReference>
<dbReference type="Pfam" id="PF00931">
    <property type="entry name" value="NB-ARC"/>
    <property type="match status" value="1"/>
</dbReference>
<comment type="caution">
    <text evidence="2">The sequence shown here is derived from an EMBL/GenBank/DDBJ whole genome shotgun (WGS) entry which is preliminary data.</text>
</comment>
<dbReference type="PRINTS" id="PR00364">
    <property type="entry name" value="DISEASERSIST"/>
</dbReference>
<dbReference type="SUPFAM" id="SSF52540">
    <property type="entry name" value="P-loop containing nucleoside triphosphate hydrolases"/>
    <property type="match status" value="1"/>
</dbReference>
<reference evidence="2 3" key="1">
    <citation type="journal article" date="2020" name="ISME J.">
        <title>Comparative genomics reveals insights into cyanobacterial evolution and habitat adaptation.</title>
        <authorList>
            <person name="Chen M.Y."/>
            <person name="Teng W.K."/>
            <person name="Zhao L."/>
            <person name="Hu C.X."/>
            <person name="Zhou Y.K."/>
            <person name="Han B.P."/>
            <person name="Song L.R."/>
            <person name="Shu W.S."/>
        </authorList>
    </citation>
    <scope>NUCLEOTIDE SEQUENCE [LARGE SCALE GENOMIC DNA]</scope>
    <source>
        <strain evidence="2 3">FACHB-159</strain>
    </source>
</reference>
<accession>A0ABR8KIF4</accession>
<dbReference type="InterPro" id="IPR002182">
    <property type="entry name" value="NB-ARC"/>
</dbReference>
<keyword evidence="3" id="KW-1185">Reference proteome</keyword>
<evidence type="ECO:0000313" key="3">
    <source>
        <dbReference type="Proteomes" id="UP000637383"/>
    </source>
</evidence>
<feature type="domain" description="NB-ARC" evidence="1">
    <location>
        <begin position="4"/>
        <end position="157"/>
    </location>
</feature>
<organism evidence="2 3">
    <name type="scientific">Nostoc paludosum FACHB-159</name>
    <dbReference type="NCBI Taxonomy" id="2692908"/>
    <lineage>
        <taxon>Bacteria</taxon>
        <taxon>Bacillati</taxon>
        <taxon>Cyanobacteriota</taxon>
        <taxon>Cyanophyceae</taxon>
        <taxon>Nostocales</taxon>
        <taxon>Nostocaceae</taxon>
        <taxon>Nostoc</taxon>
    </lineage>
</organism>
<dbReference type="PANTHER" id="PTHR47691:SF3">
    <property type="entry name" value="HTH-TYPE TRANSCRIPTIONAL REGULATOR RV0890C-RELATED"/>
    <property type="match status" value="1"/>
</dbReference>
<gene>
    <name evidence="2" type="ORF">H6H03_32470</name>
</gene>
<protein>
    <submittedName>
        <fullName evidence="2">Transcriptional regulator</fullName>
    </submittedName>
</protein>
<dbReference type="InterPro" id="IPR027417">
    <property type="entry name" value="P-loop_NTPase"/>
</dbReference>
<evidence type="ECO:0000313" key="2">
    <source>
        <dbReference type="EMBL" id="MBD2738541.1"/>
    </source>
</evidence>
<dbReference type="PANTHER" id="PTHR47691">
    <property type="entry name" value="REGULATOR-RELATED"/>
    <property type="match status" value="1"/>
</dbReference>
<dbReference type="EMBL" id="JACJTU010000052">
    <property type="protein sequence ID" value="MBD2738541.1"/>
    <property type="molecule type" value="Genomic_DNA"/>
</dbReference>
<name>A0ABR8KIF4_9NOSO</name>
<evidence type="ECO:0000259" key="1">
    <source>
        <dbReference type="Pfam" id="PF00931"/>
    </source>
</evidence>
<dbReference type="Proteomes" id="UP000637383">
    <property type="component" value="Unassembled WGS sequence"/>
</dbReference>